<proteinExistence type="predicted"/>
<accession>A0A7W6LHA5</accession>
<dbReference type="Gene3D" id="3.40.50.170">
    <property type="entry name" value="Formyl transferase, N-terminal domain"/>
    <property type="match status" value="1"/>
</dbReference>
<dbReference type="InterPro" id="IPR002376">
    <property type="entry name" value="Formyl_transf_N"/>
</dbReference>
<keyword evidence="3" id="KW-1185">Reference proteome</keyword>
<dbReference type="InterPro" id="IPR036477">
    <property type="entry name" value="Formyl_transf_N_sf"/>
</dbReference>
<dbReference type="RefSeq" id="WP_165131589.1">
    <property type="nucleotide sequence ID" value="NZ_CP049249.1"/>
</dbReference>
<feature type="domain" description="Formyl transferase N-terminal" evidence="1">
    <location>
        <begin position="43"/>
        <end position="127"/>
    </location>
</feature>
<evidence type="ECO:0000313" key="2">
    <source>
        <dbReference type="EMBL" id="MBB4144216.1"/>
    </source>
</evidence>
<protein>
    <submittedName>
        <fullName evidence="2">Methionyl-tRNA formyltransferase</fullName>
    </submittedName>
</protein>
<reference evidence="2 3" key="1">
    <citation type="submission" date="2020-08" db="EMBL/GenBank/DDBJ databases">
        <title>Genomic Encyclopedia of Type Strains, Phase IV (KMG-IV): sequencing the most valuable type-strain genomes for metagenomic binning, comparative biology and taxonomic classification.</title>
        <authorList>
            <person name="Goeker M."/>
        </authorList>
    </citation>
    <scope>NUCLEOTIDE SEQUENCE [LARGE SCALE GENOMIC DNA]</scope>
    <source>
        <strain evidence="2 3">DSM 29514</strain>
    </source>
</reference>
<dbReference type="EMBL" id="JACIEC010000003">
    <property type="protein sequence ID" value="MBB4144216.1"/>
    <property type="molecule type" value="Genomic_DNA"/>
</dbReference>
<dbReference type="Pfam" id="PF00551">
    <property type="entry name" value="Formyl_trans_N"/>
    <property type="match status" value="1"/>
</dbReference>
<dbReference type="Proteomes" id="UP000519897">
    <property type="component" value="Unassembled WGS sequence"/>
</dbReference>
<organism evidence="2 3">
    <name type="scientific">Rhizobium rhizoryzae</name>
    <dbReference type="NCBI Taxonomy" id="451876"/>
    <lineage>
        <taxon>Bacteria</taxon>
        <taxon>Pseudomonadati</taxon>
        <taxon>Pseudomonadota</taxon>
        <taxon>Alphaproteobacteria</taxon>
        <taxon>Hyphomicrobiales</taxon>
        <taxon>Rhizobiaceae</taxon>
        <taxon>Rhizobium/Agrobacterium group</taxon>
        <taxon>Rhizobium</taxon>
    </lineage>
</organism>
<dbReference type="AlphaFoldDB" id="A0A7W6LHA5"/>
<sequence>MNILVLSQFSEAIAYALPASNATVRFVSQFSGYDPIEDHKSQPFDLLVSFGYNRHLPVDHPRMAGIRAINLHTSLLPYGRGLNPNLTAWLNGEPHGLSIHEISSEYDRGDIIFQQRLVDCFDMDAETLRSTYERKIALAITFLADAWPDLVENRYRVRPQPQGYGSLMTARALKAYRPVLAEYNDRPLRDFITAVRQGKIDRLTSDLSCFAKTPAETLQGSFA</sequence>
<evidence type="ECO:0000259" key="1">
    <source>
        <dbReference type="Pfam" id="PF00551"/>
    </source>
</evidence>
<keyword evidence="2" id="KW-0808">Transferase</keyword>
<dbReference type="GO" id="GO:0016740">
    <property type="term" value="F:transferase activity"/>
    <property type="evidence" value="ECO:0007669"/>
    <property type="project" value="UniProtKB-KW"/>
</dbReference>
<comment type="caution">
    <text evidence="2">The sequence shown here is derived from an EMBL/GenBank/DDBJ whole genome shotgun (WGS) entry which is preliminary data.</text>
</comment>
<dbReference type="SUPFAM" id="SSF53328">
    <property type="entry name" value="Formyltransferase"/>
    <property type="match status" value="1"/>
</dbReference>
<evidence type="ECO:0000313" key="3">
    <source>
        <dbReference type="Proteomes" id="UP000519897"/>
    </source>
</evidence>
<name>A0A7W6LHA5_9HYPH</name>
<gene>
    <name evidence="2" type="ORF">GGQ72_002773</name>
</gene>